<proteinExistence type="inferred from homology"/>
<organism evidence="5 6">
    <name type="scientific">Glacieibacterium frigidum</name>
    <dbReference type="NCBI Taxonomy" id="2593303"/>
    <lineage>
        <taxon>Bacteria</taxon>
        <taxon>Pseudomonadati</taxon>
        <taxon>Pseudomonadota</taxon>
        <taxon>Alphaproteobacteria</taxon>
        <taxon>Sphingomonadales</taxon>
        <taxon>Sphingosinicellaceae</taxon>
        <taxon>Glacieibacterium</taxon>
    </lineage>
</organism>
<comment type="caution">
    <text evidence="5">The sequence shown here is derived from an EMBL/GenBank/DDBJ whole genome shotgun (WGS) entry which is preliminary data.</text>
</comment>
<dbReference type="RefSeq" id="WP_143554203.1">
    <property type="nucleotide sequence ID" value="NZ_VJWA01000001.1"/>
</dbReference>
<evidence type="ECO:0000256" key="1">
    <source>
        <dbReference type="ARBA" id="ARBA00010688"/>
    </source>
</evidence>
<dbReference type="Proteomes" id="UP000317894">
    <property type="component" value="Unassembled WGS sequence"/>
</dbReference>
<gene>
    <name evidence="5" type="ORF">FMM06_00110</name>
</gene>
<evidence type="ECO:0000256" key="2">
    <source>
        <dbReference type="ARBA" id="ARBA00022679"/>
    </source>
</evidence>
<keyword evidence="3 5" id="KW-0418">Kinase</keyword>
<name>A0A552UEK4_9SPHN</name>
<dbReference type="PROSITE" id="PS00584">
    <property type="entry name" value="PFKB_KINASES_2"/>
    <property type="match status" value="1"/>
</dbReference>
<comment type="similarity">
    <text evidence="1">Belongs to the carbohydrate kinase PfkB family.</text>
</comment>
<evidence type="ECO:0000256" key="3">
    <source>
        <dbReference type="ARBA" id="ARBA00022777"/>
    </source>
</evidence>
<dbReference type="InterPro" id="IPR052700">
    <property type="entry name" value="Carb_kinase_PfkB-like"/>
</dbReference>
<evidence type="ECO:0000313" key="5">
    <source>
        <dbReference type="EMBL" id="TRW16660.1"/>
    </source>
</evidence>
<keyword evidence="2" id="KW-0808">Transferase</keyword>
<feature type="domain" description="Carbohydrate kinase PfkB" evidence="4">
    <location>
        <begin position="38"/>
        <end position="315"/>
    </location>
</feature>
<dbReference type="InterPro" id="IPR011611">
    <property type="entry name" value="PfkB_dom"/>
</dbReference>
<protein>
    <submittedName>
        <fullName evidence="5">Adenosine kinase</fullName>
    </submittedName>
</protein>
<dbReference type="PANTHER" id="PTHR43320:SF3">
    <property type="entry name" value="CARBOHYDRATE KINASE PFKB DOMAIN-CONTAINING PROTEIN"/>
    <property type="match status" value="1"/>
</dbReference>
<dbReference type="OrthoDB" id="9813569at2"/>
<dbReference type="InterPro" id="IPR002173">
    <property type="entry name" value="Carboh/pur_kinase_PfkB_CS"/>
</dbReference>
<evidence type="ECO:0000313" key="6">
    <source>
        <dbReference type="Proteomes" id="UP000317894"/>
    </source>
</evidence>
<keyword evidence="6" id="KW-1185">Reference proteome</keyword>
<dbReference type="InterPro" id="IPR029056">
    <property type="entry name" value="Ribokinase-like"/>
</dbReference>
<dbReference type="SUPFAM" id="SSF53613">
    <property type="entry name" value="Ribokinase-like"/>
    <property type="match status" value="1"/>
</dbReference>
<dbReference type="Pfam" id="PF00294">
    <property type="entry name" value="PfkB"/>
    <property type="match status" value="1"/>
</dbReference>
<dbReference type="AlphaFoldDB" id="A0A552UEK4"/>
<evidence type="ECO:0000259" key="4">
    <source>
        <dbReference type="Pfam" id="PF00294"/>
    </source>
</evidence>
<dbReference type="GO" id="GO:0016301">
    <property type="term" value="F:kinase activity"/>
    <property type="evidence" value="ECO:0007669"/>
    <property type="project" value="UniProtKB-KW"/>
</dbReference>
<reference evidence="5 6" key="1">
    <citation type="submission" date="2019-07" db="EMBL/GenBank/DDBJ databases">
        <title>Novel species isolated from glacier.</title>
        <authorList>
            <person name="Liu Q."/>
            <person name="Xin Y.-H."/>
        </authorList>
    </citation>
    <scope>NUCLEOTIDE SEQUENCE [LARGE SCALE GENOMIC DNA]</scope>
    <source>
        <strain evidence="5 6">LB1R16</strain>
    </source>
</reference>
<sequence length="330" mass="34580">MTHTTDVLAIGNALVDVIATAPASFLSENDIPKGSMRLIGADDAERLYARMGATREVSGGSAANTVAGIAAMGGKPAFVGRVAADQLGEVFAHDIRAAGVSYDVAPMADGPPTGRCLIVVTPDGDRTMSTYLGACQELSEADVDEAAVRASAVLYLEGYLWDPEHPRAAMRKAIDIARAADRKVAFTLSDVFCVEGYREDFKALLGTHVDVMFGNEHEVCALYETQNLDAAMAELAKHATIAVVTRSAQGAVVLANGQRHVVPCHPATQVLDTTGAGDLFAAGFLSGMVAGRSLPDCARQGTIAAAEIIAHYGARPERDLKALVAEQLGR</sequence>
<dbReference type="EMBL" id="VJWA01000001">
    <property type="protein sequence ID" value="TRW16660.1"/>
    <property type="molecule type" value="Genomic_DNA"/>
</dbReference>
<dbReference type="CDD" id="cd01168">
    <property type="entry name" value="adenosine_kinase"/>
    <property type="match status" value="1"/>
</dbReference>
<accession>A0A552UEK4</accession>
<dbReference type="PANTHER" id="PTHR43320">
    <property type="entry name" value="SUGAR KINASE"/>
    <property type="match status" value="1"/>
</dbReference>
<dbReference type="Gene3D" id="3.40.1190.20">
    <property type="match status" value="1"/>
</dbReference>